<dbReference type="AlphaFoldDB" id="A0AAV9IFR2"/>
<evidence type="ECO:0000313" key="8">
    <source>
        <dbReference type="Proteomes" id="UP001300502"/>
    </source>
</evidence>
<reference evidence="7 8" key="1">
    <citation type="submission" date="2022-07" db="EMBL/GenBank/DDBJ databases">
        <title>Genome-wide signatures of adaptation to extreme environments.</title>
        <authorList>
            <person name="Cho C.H."/>
            <person name="Yoon H.S."/>
        </authorList>
    </citation>
    <scope>NUCLEOTIDE SEQUENCE [LARGE SCALE GENOMIC DNA]</scope>
    <source>
        <strain evidence="7 8">108.79 E11</strain>
    </source>
</reference>
<feature type="transmembrane region" description="Helical" evidence="6">
    <location>
        <begin position="186"/>
        <end position="206"/>
    </location>
</feature>
<feature type="transmembrane region" description="Helical" evidence="6">
    <location>
        <begin position="122"/>
        <end position="142"/>
    </location>
</feature>
<comment type="caution">
    <text evidence="7">The sequence shown here is derived from an EMBL/GenBank/DDBJ whole genome shotgun (WGS) entry which is preliminary data.</text>
</comment>
<dbReference type="GO" id="GO:0016020">
    <property type="term" value="C:membrane"/>
    <property type="evidence" value="ECO:0007669"/>
    <property type="project" value="UniProtKB-SubCell"/>
</dbReference>
<evidence type="ECO:0000256" key="1">
    <source>
        <dbReference type="ARBA" id="ARBA00004141"/>
    </source>
</evidence>
<gene>
    <name evidence="7" type="ORF">GAYE_SCF22MG4199</name>
</gene>
<sequence length="282" mass="31679">MQPYWTKLSQWDTQINAWTRKRTVKKALPLLTRIFLVATFIEDSVRGILQRKLQILFLQHIYRVPYFLAAAFLFSCIIMALGASSCIVLRWHEDRAAWMLLGYIALQQALYGKYAPQGKWGFFVRNLCICGSLLILVANSRLKKGYALLPGLGKSANAASHSRFPEYIQLASRCLMALLSLEFVTSMGWIGTLLSLPVVLSVLVGFKTQLCALLLMGLYAIHNVLASAFWYLHNAGASWEVDIQRDVKLFEFVQTISIMGGLGLLSSSGPGALSFDEQRKKY</sequence>
<evidence type="ECO:0000256" key="3">
    <source>
        <dbReference type="ARBA" id="ARBA00022692"/>
    </source>
</evidence>
<dbReference type="Pfam" id="PF02077">
    <property type="entry name" value="SURF4"/>
    <property type="match status" value="1"/>
</dbReference>
<protein>
    <recommendedName>
        <fullName evidence="9">Surfeit locus protein 4</fullName>
    </recommendedName>
</protein>
<keyword evidence="8" id="KW-1185">Reference proteome</keyword>
<evidence type="ECO:0000256" key="4">
    <source>
        <dbReference type="ARBA" id="ARBA00022989"/>
    </source>
</evidence>
<keyword evidence="5 6" id="KW-0472">Membrane</keyword>
<comment type="similarity">
    <text evidence="2">Belongs to the SURF4 family.</text>
</comment>
<feature type="transmembrane region" description="Helical" evidence="6">
    <location>
        <begin position="252"/>
        <end position="275"/>
    </location>
</feature>
<evidence type="ECO:0008006" key="9">
    <source>
        <dbReference type="Google" id="ProtNLM"/>
    </source>
</evidence>
<evidence type="ECO:0000313" key="7">
    <source>
        <dbReference type="EMBL" id="KAK4526285.1"/>
    </source>
</evidence>
<evidence type="ECO:0000256" key="6">
    <source>
        <dbReference type="SAM" id="Phobius"/>
    </source>
</evidence>
<feature type="transmembrane region" description="Helical" evidence="6">
    <location>
        <begin position="213"/>
        <end position="232"/>
    </location>
</feature>
<keyword evidence="3 6" id="KW-0812">Transmembrane</keyword>
<keyword evidence="4 6" id="KW-1133">Transmembrane helix</keyword>
<evidence type="ECO:0000256" key="5">
    <source>
        <dbReference type="ARBA" id="ARBA00023136"/>
    </source>
</evidence>
<dbReference type="Proteomes" id="UP001300502">
    <property type="component" value="Unassembled WGS sequence"/>
</dbReference>
<name>A0AAV9IFR2_9RHOD</name>
<dbReference type="EMBL" id="JANCYU010000038">
    <property type="protein sequence ID" value="KAK4526285.1"/>
    <property type="molecule type" value="Genomic_DNA"/>
</dbReference>
<accession>A0AAV9IFR2</accession>
<dbReference type="InterPro" id="IPR002995">
    <property type="entry name" value="Surf4"/>
</dbReference>
<feature type="transmembrane region" description="Helical" evidence="6">
    <location>
        <begin position="66"/>
        <end position="91"/>
    </location>
</feature>
<proteinExistence type="inferred from homology"/>
<comment type="subcellular location">
    <subcellularLocation>
        <location evidence="1">Membrane</location>
        <topology evidence="1">Multi-pass membrane protein</topology>
    </subcellularLocation>
</comment>
<organism evidence="7 8">
    <name type="scientific">Galdieria yellowstonensis</name>
    <dbReference type="NCBI Taxonomy" id="3028027"/>
    <lineage>
        <taxon>Eukaryota</taxon>
        <taxon>Rhodophyta</taxon>
        <taxon>Bangiophyceae</taxon>
        <taxon>Galdieriales</taxon>
        <taxon>Galdieriaceae</taxon>
        <taxon>Galdieria</taxon>
    </lineage>
</organism>
<evidence type="ECO:0000256" key="2">
    <source>
        <dbReference type="ARBA" id="ARBA00006945"/>
    </source>
</evidence>